<evidence type="ECO:0000313" key="3">
    <source>
        <dbReference type="Proteomes" id="UP000887116"/>
    </source>
</evidence>
<dbReference type="AlphaFoldDB" id="A0A8X6LG34"/>
<dbReference type="GO" id="GO:0032259">
    <property type="term" value="P:methylation"/>
    <property type="evidence" value="ECO:0007669"/>
    <property type="project" value="InterPro"/>
</dbReference>
<proteinExistence type="predicted"/>
<organism evidence="2 3">
    <name type="scientific">Trichonephila clavata</name>
    <name type="common">Joro spider</name>
    <name type="synonym">Nephila clavata</name>
    <dbReference type="NCBI Taxonomy" id="2740835"/>
    <lineage>
        <taxon>Eukaryota</taxon>
        <taxon>Metazoa</taxon>
        <taxon>Ecdysozoa</taxon>
        <taxon>Arthropoda</taxon>
        <taxon>Chelicerata</taxon>
        <taxon>Arachnida</taxon>
        <taxon>Araneae</taxon>
        <taxon>Araneomorphae</taxon>
        <taxon>Entelegynae</taxon>
        <taxon>Araneoidea</taxon>
        <taxon>Nephilidae</taxon>
        <taxon>Trichonephila</taxon>
    </lineage>
</organism>
<dbReference type="InterPro" id="IPR002052">
    <property type="entry name" value="DNA_methylase_N6_adenine_CS"/>
</dbReference>
<reference evidence="2" key="1">
    <citation type="submission" date="2020-07" db="EMBL/GenBank/DDBJ databases">
        <title>Multicomponent nature underlies the extraordinary mechanical properties of spider dragline silk.</title>
        <authorList>
            <person name="Kono N."/>
            <person name="Nakamura H."/>
            <person name="Mori M."/>
            <person name="Yoshida Y."/>
            <person name="Ohtoshi R."/>
            <person name="Malay A.D."/>
            <person name="Moran D.A.P."/>
            <person name="Tomita M."/>
            <person name="Numata K."/>
            <person name="Arakawa K."/>
        </authorList>
    </citation>
    <scope>NUCLEOTIDE SEQUENCE</scope>
</reference>
<dbReference type="GO" id="GO:0003676">
    <property type="term" value="F:nucleic acid binding"/>
    <property type="evidence" value="ECO:0007669"/>
    <property type="project" value="InterPro"/>
</dbReference>
<gene>
    <name evidence="2" type="primary">WH47_09223</name>
    <name evidence="2" type="ORF">TNCT_723951</name>
</gene>
<comment type="caution">
    <text evidence="2">The sequence shown here is derived from an EMBL/GenBank/DDBJ whole genome shotgun (WGS) entry which is preliminary data.</text>
</comment>
<feature type="region of interest" description="Disordered" evidence="1">
    <location>
        <begin position="53"/>
        <end position="98"/>
    </location>
</feature>
<dbReference type="OrthoDB" id="6431520at2759"/>
<dbReference type="Proteomes" id="UP000887116">
    <property type="component" value="Unassembled WGS sequence"/>
</dbReference>
<feature type="compositionally biased region" description="Basic and acidic residues" evidence="1">
    <location>
        <begin position="60"/>
        <end position="83"/>
    </location>
</feature>
<dbReference type="Gene3D" id="3.30.420.10">
    <property type="entry name" value="Ribonuclease H-like superfamily/Ribonuclease H"/>
    <property type="match status" value="1"/>
</dbReference>
<sequence length="187" mass="21564">MLTNDNKWKCVEAALEYLQAYETYGQEFLDLLSLETRLGFTIWHQKRRNNLVSGNVQEASPRDSQQEESHTHEGSESPSEKRSSSLHPLNNPPYIVTNPPYSSDLAPSDYYLPELKKNLCGRHFRSEEELRGGLSYLRVALNEFFDSGIKKMAHGMHKYINLNDDMSKNRRKCKLSNNALLESILKI</sequence>
<dbReference type="EMBL" id="BMAO01016562">
    <property type="protein sequence ID" value="GFR09536.1"/>
    <property type="molecule type" value="Genomic_DNA"/>
</dbReference>
<dbReference type="PROSITE" id="PS00092">
    <property type="entry name" value="N6_MTASE"/>
    <property type="match status" value="1"/>
</dbReference>
<dbReference type="InterPro" id="IPR036397">
    <property type="entry name" value="RNaseH_sf"/>
</dbReference>
<keyword evidence="3" id="KW-1185">Reference proteome</keyword>
<accession>A0A8X6LG34</accession>
<name>A0A8X6LG34_TRICU</name>
<dbReference type="GO" id="GO:0008168">
    <property type="term" value="F:methyltransferase activity"/>
    <property type="evidence" value="ECO:0007669"/>
    <property type="project" value="InterPro"/>
</dbReference>
<protein>
    <submittedName>
        <fullName evidence="2">Histone-lysine N-methyltransferase SETMAR</fullName>
    </submittedName>
</protein>
<evidence type="ECO:0000313" key="2">
    <source>
        <dbReference type="EMBL" id="GFR09536.1"/>
    </source>
</evidence>
<evidence type="ECO:0000256" key="1">
    <source>
        <dbReference type="SAM" id="MobiDB-lite"/>
    </source>
</evidence>